<dbReference type="PANTHER" id="PTHR30532">
    <property type="entry name" value="IRON III DICITRATE-BINDING PERIPLASMIC PROTEIN"/>
    <property type="match status" value="1"/>
</dbReference>
<keyword evidence="3" id="KW-0813">Transport</keyword>
<keyword evidence="4 6" id="KW-0732">Signal</keyword>
<sequence length="341" mass="35668">MRALTKKFLTAITTGSLAFTAVACSNDDSSTTESSTTSASSSASAEENTVEWPRTITHELGETVIEEKPERIANTALSVTGTLLAIDAPLIASAATNPSEITDDQGFFSQWSDEAEAAGVEVLYPGLQFDMESLIAQDPDLVIISIAGADSVADEYEQISAQFPTIAVDYSKQSWQELATELGEALGLEEEAEAAVEEFDAYVADAATKINAPAGGVSVISYNGPGETQGVAKKGGSHGEIFANLGIDVVEAPADLDTSAQARQDFAFVTYENLSQAATGDAIFILTGTDENAEALKADATLANLPAVQNGEVYGLGETSFRVDPYSGRLIVDTVVEALGK</sequence>
<evidence type="ECO:0000256" key="6">
    <source>
        <dbReference type="SAM" id="SignalP"/>
    </source>
</evidence>
<protein>
    <submittedName>
        <fullName evidence="8">Fe2+-enterobactin ABC transporter substrate-binding protein</fullName>
    </submittedName>
</protein>
<reference evidence="8 9" key="1">
    <citation type="submission" date="2015-12" db="EMBL/GenBank/DDBJ databases">
        <title>Genome sequence of Corynebacterium AS 1.542.</title>
        <authorList>
            <person name="Yang J."/>
            <person name="Yang S."/>
        </authorList>
    </citation>
    <scope>NUCLEOTIDE SEQUENCE [LARGE SCALE GENOMIC DNA]</scope>
    <source>
        <strain evidence="8 9">AS 1.542</strain>
    </source>
</reference>
<comment type="subcellular location">
    <subcellularLocation>
        <location evidence="1">Cell envelope</location>
    </subcellularLocation>
</comment>
<dbReference type="PROSITE" id="PS51257">
    <property type="entry name" value="PROKAR_LIPOPROTEIN"/>
    <property type="match status" value="1"/>
</dbReference>
<dbReference type="EMBL" id="LOQT01000012">
    <property type="protein sequence ID" value="OKX83541.1"/>
    <property type="molecule type" value="Genomic_DNA"/>
</dbReference>
<dbReference type="PANTHER" id="PTHR30532:SF24">
    <property type="entry name" value="FERRIC ENTEROBACTIN-BINDING PERIPLASMIC PROTEIN FEPB"/>
    <property type="match status" value="1"/>
</dbReference>
<dbReference type="AlphaFoldDB" id="A0AB36IKJ4"/>
<evidence type="ECO:0000256" key="2">
    <source>
        <dbReference type="ARBA" id="ARBA00008814"/>
    </source>
</evidence>
<evidence type="ECO:0000256" key="5">
    <source>
        <dbReference type="SAM" id="MobiDB-lite"/>
    </source>
</evidence>
<comment type="caution">
    <text evidence="8">The sequence shown here is derived from an EMBL/GenBank/DDBJ whole genome shotgun (WGS) entry which is preliminary data.</text>
</comment>
<feature type="region of interest" description="Disordered" evidence="5">
    <location>
        <begin position="26"/>
        <end position="50"/>
    </location>
</feature>
<proteinExistence type="inferred from homology"/>
<evidence type="ECO:0000259" key="7">
    <source>
        <dbReference type="PROSITE" id="PS50983"/>
    </source>
</evidence>
<dbReference type="InterPro" id="IPR051313">
    <property type="entry name" value="Bact_iron-sidero_bind"/>
</dbReference>
<dbReference type="PROSITE" id="PS50983">
    <property type="entry name" value="FE_B12_PBP"/>
    <property type="match status" value="1"/>
</dbReference>
<feature type="chain" id="PRO_5044173257" evidence="6">
    <location>
        <begin position="24"/>
        <end position="341"/>
    </location>
</feature>
<feature type="signal peptide" evidence="6">
    <location>
        <begin position="1"/>
        <end position="23"/>
    </location>
</feature>
<dbReference type="InterPro" id="IPR002491">
    <property type="entry name" value="ABC_transptr_periplasmic_BD"/>
</dbReference>
<gene>
    <name evidence="8" type="ORF">AUP69_04245</name>
</gene>
<evidence type="ECO:0000256" key="1">
    <source>
        <dbReference type="ARBA" id="ARBA00004196"/>
    </source>
</evidence>
<comment type="similarity">
    <text evidence="2">Belongs to the bacterial solute-binding protein 8 family.</text>
</comment>
<dbReference type="RefSeq" id="WP_003853473.1">
    <property type="nucleotide sequence ID" value="NZ_JAAOYN010000001.1"/>
</dbReference>
<dbReference type="NCBIfam" id="NF008200">
    <property type="entry name" value="PRK10957.1"/>
    <property type="match status" value="1"/>
</dbReference>
<dbReference type="GO" id="GO:0030288">
    <property type="term" value="C:outer membrane-bounded periplasmic space"/>
    <property type="evidence" value="ECO:0007669"/>
    <property type="project" value="TreeGrafter"/>
</dbReference>
<accession>A0AB36IKJ4</accession>
<feature type="compositionally biased region" description="Low complexity" evidence="5">
    <location>
        <begin position="29"/>
        <end position="47"/>
    </location>
</feature>
<dbReference type="FunFam" id="3.40.50.1980:FF:000009">
    <property type="entry name" value="Iron-enterobactin transporter periplasmic binding protein"/>
    <property type="match status" value="1"/>
</dbReference>
<evidence type="ECO:0000313" key="8">
    <source>
        <dbReference type="EMBL" id="OKX83541.1"/>
    </source>
</evidence>
<dbReference type="Pfam" id="PF01497">
    <property type="entry name" value="Peripla_BP_2"/>
    <property type="match status" value="1"/>
</dbReference>
<dbReference type="Proteomes" id="UP000186091">
    <property type="component" value="Unassembled WGS sequence"/>
</dbReference>
<feature type="domain" description="Fe/B12 periplasmic-binding" evidence="7">
    <location>
        <begin position="71"/>
        <end position="341"/>
    </location>
</feature>
<organism evidence="8 9">
    <name type="scientific">Corynebacterium glutamicum</name>
    <name type="common">Brevibacterium saccharolyticum</name>
    <dbReference type="NCBI Taxonomy" id="1718"/>
    <lineage>
        <taxon>Bacteria</taxon>
        <taxon>Bacillati</taxon>
        <taxon>Actinomycetota</taxon>
        <taxon>Actinomycetes</taxon>
        <taxon>Mycobacteriales</taxon>
        <taxon>Corynebacteriaceae</taxon>
        <taxon>Corynebacterium</taxon>
    </lineage>
</organism>
<dbReference type="SUPFAM" id="SSF53807">
    <property type="entry name" value="Helical backbone' metal receptor"/>
    <property type="match status" value="1"/>
</dbReference>
<dbReference type="Gene3D" id="3.40.50.1980">
    <property type="entry name" value="Nitrogenase molybdenum iron protein domain"/>
    <property type="match status" value="2"/>
</dbReference>
<evidence type="ECO:0000313" key="9">
    <source>
        <dbReference type="Proteomes" id="UP000186091"/>
    </source>
</evidence>
<dbReference type="GO" id="GO:1901678">
    <property type="term" value="P:iron coordination entity transport"/>
    <property type="evidence" value="ECO:0007669"/>
    <property type="project" value="UniProtKB-ARBA"/>
</dbReference>
<evidence type="ECO:0000256" key="3">
    <source>
        <dbReference type="ARBA" id="ARBA00022448"/>
    </source>
</evidence>
<name>A0AB36IKJ4_CORGT</name>
<evidence type="ECO:0000256" key="4">
    <source>
        <dbReference type="ARBA" id="ARBA00022729"/>
    </source>
</evidence>